<evidence type="ECO:0000313" key="1">
    <source>
        <dbReference type="EMBL" id="GJE29504.1"/>
    </source>
</evidence>
<reference evidence="1" key="2">
    <citation type="submission" date="2021-08" db="EMBL/GenBank/DDBJ databases">
        <authorList>
            <person name="Tani A."/>
            <person name="Ola A."/>
            <person name="Ogura Y."/>
            <person name="Katsura K."/>
            <person name="Hayashi T."/>
        </authorList>
    </citation>
    <scope>NUCLEOTIDE SEQUENCE</scope>
    <source>
        <strain evidence="1">NBRC 15689</strain>
    </source>
</reference>
<accession>A0ABQ4TEQ3</accession>
<dbReference type="Proteomes" id="UP001055156">
    <property type="component" value="Unassembled WGS sequence"/>
</dbReference>
<comment type="caution">
    <text evidence="1">The sequence shown here is derived from an EMBL/GenBank/DDBJ whole genome shotgun (WGS) entry which is preliminary data.</text>
</comment>
<name>A0ABQ4TEQ3_METOR</name>
<gene>
    <name evidence="1" type="ORF">LKMONMHP_4386</name>
</gene>
<dbReference type="InterPro" id="IPR011738">
    <property type="entry name" value="Phage_CHP"/>
</dbReference>
<protein>
    <recommendedName>
        <fullName evidence="3">PhiE125 gp8 family phage protein</fullName>
    </recommendedName>
</protein>
<dbReference type="InterPro" id="IPR021146">
    <property type="entry name" value="Phage_gp6-like_head-tail"/>
</dbReference>
<evidence type="ECO:0008006" key="3">
    <source>
        <dbReference type="Google" id="ProtNLM"/>
    </source>
</evidence>
<dbReference type="NCBIfam" id="TIGR02215">
    <property type="entry name" value="phage_chp_gp8"/>
    <property type="match status" value="1"/>
</dbReference>
<proteinExistence type="predicted"/>
<dbReference type="RefSeq" id="WP_238314128.1">
    <property type="nucleotide sequence ID" value="NZ_BPQV01000016.1"/>
</dbReference>
<dbReference type="EMBL" id="BPQV01000016">
    <property type="protein sequence ID" value="GJE29504.1"/>
    <property type="molecule type" value="Genomic_DNA"/>
</dbReference>
<keyword evidence="2" id="KW-1185">Reference proteome</keyword>
<evidence type="ECO:0000313" key="2">
    <source>
        <dbReference type="Proteomes" id="UP001055156"/>
    </source>
</evidence>
<reference evidence="1" key="1">
    <citation type="journal article" date="2021" name="Front. Microbiol.">
        <title>Comprehensive Comparative Genomics and Phenotyping of Methylobacterium Species.</title>
        <authorList>
            <person name="Alessa O."/>
            <person name="Ogura Y."/>
            <person name="Fujitani Y."/>
            <person name="Takami H."/>
            <person name="Hayashi T."/>
            <person name="Sahin N."/>
            <person name="Tani A."/>
        </authorList>
    </citation>
    <scope>NUCLEOTIDE SEQUENCE</scope>
    <source>
        <strain evidence="1">NBRC 15689</strain>
    </source>
</reference>
<dbReference type="Pfam" id="PF05135">
    <property type="entry name" value="Phage_connect_1"/>
    <property type="match status" value="1"/>
</dbReference>
<dbReference type="Gene3D" id="1.10.3230.30">
    <property type="entry name" value="Phage gp6-like head-tail connector protein"/>
    <property type="match status" value="1"/>
</dbReference>
<organism evidence="1 2">
    <name type="scientific">Methylobacterium organophilum</name>
    <dbReference type="NCBI Taxonomy" id="410"/>
    <lineage>
        <taxon>Bacteria</taxon>
        <taxon>Pseudomonadati</taxon>
        <taxon>Pseudomonadota</taxon>
        <taxon>Alphaproteobacteria</taxon>
        <taxon>Hyphomicrobiales</taxon>
        <taxon>Methylobacteriaceae</taxon>
        <taxon>Methylobacterium</taxon>
    </lineage>
</organism>
<sequence length="193" mass="20188">MTPIRVDSSAVEPVSLSEMRGHLRLDPDDTDEDDLLARLITAARQAVEAESRRLLVQGRWRITLTAWPACGVVPVPLSPLTGIASAQRVDAAGTATPLPAGLLRLGPDPWEAPCLLLTGERPPLGDGAALIELSAGCGGAGPQPGPPVPAPLLQALRLAVADAFENRGDGPGRRTALPETALALIAPHRRLRL</sequence>